<evidence type="ECO:0000313" key="4">
    <source>
        <dbReference type="Proteomes" id="UP000006546"/>
    </source>
</evidence>
<gene>
    <name evidence="3" type="ordered locus">Trebr_0114</name>
</gene>
<proteinExistence type="predicted"/>
<dbReference type="AlphaFoldDB" id="F4LL90"/>
<name>F4LL90_TREBD</name>
<protein>
    <submittedName>
        <fullName evidence="3">Uncharacterized protein</fullName>
    </submittedName>
</protein>
<dbReference type="KEGG" id="tbe:Trebr_0114"/>
<accession>F4LL90</accession>
<feature type="signal peptide" evidence="2">
    <location>
        <begin position="1"/>
        <end position="27"/>
    </location>
</feature>
<dbReference type="OrthoDB" id="363356at2"/>
<sequence>MEIKKPARRHIPYALLCLLLFRTPAAAQPSAPTETPRRSAVTYEKRELDGRTTFMQQFSWEADEYALSYELEIQDERSETKSYATERNSLELSLPPGSYRYRIQVYDLLGRPASVTEWQHFEILQAVQPVVTGVAEIPPLMPNKATAELVVSAYGVTSESTISLVSEQTGETIPCSIAAITESEVRVSFSSSAAVPGRYTVHIANPAGLESESEAVSLTAALAPHIRSVVPNEFLLQPDEPLHAAITGSGLTPQTVIELVSADDAVRIPAQLRIAGSNSGNFDTAGGTVGGKSGTGSGRNNTGDSGNKGAPETTAELTVQNGSDAPLAPGIWRLSAVNPGGLADQSEPLTVEETFRPHVVSITPAQSVLIADESVSVTIDGSGFFEKSVFLLVCSDDPADPKREDVLILAPEARTVYADSARLEFPAVPEAYEGGSFVVTVENPANLTDQSAAVSLRFTARPVIVSEPANEYCAVKAQPLLITFSARGVQPDAAVRLIGDDGTELFPETVERPAPKKNGTQPIELTFGADAIQEGTYSIRITNSRSLSAATGSFSIVKTEQPDVIKAETQAKILKQGTAFTVLFEAEGITPKTRFYLIPRAADLSKPKLPRRAIPARETTFDGAAGTAVFSSQQLKETEYALLAENPGSLRDAEGDMTFTLITRIDVAAEAAFGTAIRTYGGAEYAVPAIARAAQISLSCIQTKKDNGYYGAEISIRNQTWAYRQSEYALRNTLTSFGFNLLYQYPLLNEQLRLGAKTGMGVTFINQQNTYRDDSYTEPIPSGLAGFISFTAGVSVTYFPYRHVFFTVGTDFTHVTGTTAFMGFLTPRLAAGVRF</sequence>
<dbReference type="Proteomes" id="UP000006546">
    <property type="component" value="Chromosome"/>
</dbReference>
<keyword evidence="4" id="KW-1185">Reference proteome</keyword>
<feature type="compositionally biased region" description="Low complexity" evidence="1">
    <location>
        <begin position="298"/>
        <end position="307"/>
    </location>
</feature>
<feature type="region of interest" description="Disordered" evidence="1">
    <location>
        <begin position="279"/>
        <end position="312"/>
    </location>
</feature>
<dbReference type="STRING" id="906968.Trebr_0114"/>
<feature type="compositionally biased region" description="Gly residues" evidence="1">
    <location>
        <begin position="287"/>
        <end position="297"/>
    </location>
</feature>
<keyword evidence="2" id="KW-0732">Signal</keyword>
<reference evidence="4" key="1">
    <citation type="submission" date="2011-04" db="EMBL/GenBank/DDBJ databases">
        <title>The complete genome of Treponema brennaborense DSM 12168.</title>
        <authorList>
            <person name="Lucas S."/>
            <person name="Han J."/>
            <person name="Lapidus A."/>
            <person name="Bruce D."/>
            <person name="Goodwin L."/>
            <person name="Pitluck S."/>
            <person name="Peters L."/>
            <person name="Kyrpides N."/>
            <person name="Mavromatis K."/>
            <person name="Ivanova N."/>
            <person name="Mikhailova N."/>
            <person name="Pagani I."/>
            <person name="Teshima H."/>
            <person name="Detter J.C."/>
            <person name="Tapia R."/>
            <person name="Han C."/>
            <person name="Land M."/>
            <person name="Hauser L."/>
            <person name="Markowitz V."/>
            <person name="Cheng J.-F."/>
            <person name="Hugenholtz P."/>
            <person name="Woyke T."/>
            <person name="Wu D."/>
            <person name="Gronow S."/>
            <person name="Wellnitz S."/>
            <person name="Brambilla E."/>
            <person name="Klenk H.-P."/>
            <person name="Eisen J.A."/>
        </authorList>
    </citation>
    <scope>NUCLEOTIDE SEQUENCE [LARGE SCALE GENOMIC DNA]</scope>
    <source>
        <strain evidence="4">DSM 12168 / CIP 105900 / DD5/3</strain>
    </source>
</reference>
<dbReference type="RefSeq" id="WP_013757288.1">
    <property type="nucleotide sequence ID" value="NC_015500.1"/>
</dbReference>
<organism evidence="3 4">
    <name type="scientific">Treponema brennaborense (strain DSM 12168 / CIP 105900 / DD5/3)</name>
    <dbReference type="NCBI Taxonomy" id="906968"/>
    <lineage>
        <taxon>Bacteria</taxon>
        <taxon>Pseudomonadati</taxon>
        <taxon>Spirochaetota</taxon>
        <taxon>Spirochaetia</taxon>
        <taxon>Spirochaetales</taxon>
        <taxon>Treponemataceae</taxon>
        <taxon>Treponema</taxon>
    </lineage>
</organism>
<evidence type="ECO:0000313" key="3">
    <source>
        <dbReference type="EMBL" id="AEE15568.1"/>
    </source>
</evidence>
<dbReference type="eggNOG" id="ENOG50302R7">
    <property type="taxonomic scope" value="Bacteria"/>
</dbReference>
<feature type="chain" id="PRO_5003317771" evidence="2">
    <location>
        <begin position="28"/>
        <end position="835"/>
    </location>
</feature>
<dbReference type="HOGENOM" id="CLU_340071_0_0_12"/>
<evidence type="ECO:0000256" key="1">
    <source>
        <dbReference type="SAM" id="MobiDB-lite"/>
    </source>
</evidence>
<dbReference type="EMBL" id="CP002696">
    <property type="protein sequence ID" value="AEE15568.1"/>
    <property type="molecule type" value="Genomic_DNA"/>
</dbReference>
<evidence type="ECO:0000256" key="2">
    <source>
        <dbReference type="SAM" id="SignalP"/>
    </source>
</evidence>